<evidence type="ECO:0000313" key="2">
    <source>
        <dbReference type="Proteomes" id="UP000187000"/>
    </source>
</evidence>
<organism evidence="1 2">
    <name type="scientific">Enterobacter kobei</name>
    <dbReference type="NCBI Taxonomy" id="208224"/>
    <lineage>
        <taxon>Bacteria</taxon>
        <taxon>Pseudomonadati</taxon>
        <taxon>Pseudomonadota</taxon>
        <taxon>Gammaproteobacteria</taxon>
        <taxon>Enterobacterales</taxon>
        <taxon>Enterobacteriaceae</taxon>
        <taxon>Enterobacter</taxon>
        <taxon>Enterobacter cloacae complex</taxon>
    </lineage>
</organism>
<comment type="caution">
    <text evidence="1">The sequence shown here is derived from an EMBL/GenBank/DDBJ whole genome shotgun (WGS) entry which is preliminary data.</text>
</comment>
<keyword evidence="2" id="KW-1185">Reference proteome</keyword>
<dbReference type="EMBL" id="MKXD01000002">
    <property type="protein sequence ID" value="OLR19690.1"/>
    <property type="molecule type" value="Genomic_DNA"/>
</dbReference>
<protein>
    <submittedName>
        <fullName evidence="1">Uncharacterized protein</fullName>
    </submittedName>
</protein>
<name>A0ACC8S845_9ENTR</name>
<proteinExistence type="predicted"/>
<dbReference type="Proteomes" id="UP000187000">
    <property type="component" value="Unassembled WGS sequence"/>
</dbReference>
<sequence>MMRLSPLSPGLLILGLIAIAPAGAIPMPPAPAVTNVEWLPGSTVRVGDSLNALFRISLASGDANEMWMNIDCHTQQKTLLFMDVQAKSRPPLRVYGMSSISRYTPGVLFEPDADSLFATKPELDLCQKSIPEPRWAGLSSADEQADRLYVDVNNSLREERMLKVRLATDYARVYRDEKYAAPWSMKIDDMMFNCETGEGMALNHFALDKQFVTDSETPIAAKFTPLAPPLAKVAKTLCSVKDLHEFTGTGPLVAREKTLAENQLTPPDFPQNEPGPIQRYPLGKAAAERVSQAMTRPDQHPAFTRLTYTQHWADDASETSVTRIDVLPDGSTLTLDTLTLGSVTFYAQYQRLFNIVNIREWDSMNPAPVVGQTLESNFSLPPQPGSEYRWQTRLADGKSAGKEKTKSQVCQAQERWQSASALSPRFSGRYLELSCTDDRGDGKAMSSDYAWIEDLRVFIRIGYQEEGQKKRFTFSDVSVLR</sequence>
<reference evidence="1" key="1">
    <citation type="submission" date="2016-10" db="EMBL/GenBank/DDBJ databases">
        <authorList>
            <person name="Wang S."/>
            <person name="Zhu B."/>
        </authorList>
    </citation>
    <scope>NUCLEOTIDE SEQUENCE</scope>
    <source>
        <strain evidence="1">JCM 8580</strain>
    </source>
</reference>
<accession>A0ACC8S845</accession>
<gene>
    <name evidence="1" type="ORF">BH713_03090</name>
</gene>
<evidence type="ECO:0000313" key="1">
    <source>
        <dbReference type="EMBL" id="OLR19690.1"/>
    </source>
</evidence>